<keyword evidence="3" id="KW-0677">Repeat</keyword>
<evidence type="ECO:0000313" key="9">
    <source>
        <dbReference type="Proteomes" id="UP000198372"/>
    </source>
</evidence>
<dbReference type="SUPFAM" id="SSF50978">
    <property type="entry name" value="WD40 repeat-like"/>
    <property type="match status" value="1"/>
</dbReference>
<dbReference type="InterPro" id="IPR020472">
    <property type="entry name" value="WD40_PAC1"/>
</dbReference>
<dbReference type="PROSITE" id="PS50082">
    <property type="entry name" value="WD_REPEATS_2"/>
    <property type="match status" value="5"/>
</dbReference>
<evidence type="ECO:0000256" key="4">
    <source>
        <dbReference type="ARBA" id="ARBA00022853"/>
    </source>
</evidence>
<sequence length="419" mass="46939">MSASDETAVLHKSINEAYKIWKRHTPFLYDLVLTHALDWPSLTLQWFPDKESPAGKDYTSHRILMGTHTSDNDNNYVQIAEVHLPKPTAELDLDKYDQEKGEVGAHTATEPRIKVIQSINHTGEVNRARYMPQKCDLIATKTVMGEVYVFDRTKHPSQPTNDVCKPDFTLRGHTKEGYGLSWNPTSGKAGHLLSASEDQTICHWDVNGYTKGAATMEPLTVYRGHTAIVEDVAWHCLQENIFASVGDDRQLLMWDTRGVSGVMKPTARVEAHEAEVNAVAFAPHNENILITGSADKTVALWDIRNLKLKLHTFESHTDEVLQLAWSPTNETIFASASGDRRVNVWDVSKIGVEQTPEDQEDGPPELLFVHGGHTARPTDLAWSPNEDWTLATAAEDNVLQVWRPSATLYSTEEQDVVLE</sequence>
<dbReference type="SMART" id="SM00320">
    <property type="entry name" value="WD40"/>
    <property type="match status" value="6"/>
</dbReference>
<keyword evidence="5" id="KW-0539">Nucleus</keyword>
<dbReference type="Proteomes" id="UP000198372">
    <property type="component" value="Unassembled WGS sequence"/>
</dbReference>
<dbReference type="GO" id="GO:0006325">
    <property type="term" value="P:chromatin organization"/>
    <property type="evidence" value="ECO:0007669"/>
    <property type="project" value="UniProtKB-KW"/>
</dbReference>
<evidence type="ECO:0000256" key="1">
    <source>
        <dbReference type="ARBA" id="ARBA00004123"/>
    </source>
</evidence>
<dbReference type="InterPro" id="IPR022052">
    <property type="entry name" value="Histone-bd_RBBP4-like_N"/>
</dbReference>
<keyword evidence="9" id="KW-1185">Reference proteome</keyword>
<evidence type="ECO:0000256" key="2">
    <source>
        <dbReference type="ARBA" id="ARBA00022574"/>
    </source>
</evidence>
<gene>
    <name evidence="8" type="ORF">BQ2448_6669</name>
</gene>
<dbReference type="PROSITE" id="PS50294">
    <property type="entry name" value="WD_REPEATS_REGION"/>
    <property type="match status" value="2"/>
</dbReference>
<dbReference type="PROSITE" id="PS00678">
    <property type="entry name" value="WD_REPEATS_1"/>
    <property type="match status" value="1"/>
</dbReference>
<feature type="repeat" description="WD" evidence="6">
    <location>
        <begin position="313"/>
        <end position="348"/>
    </location>
</feature>
<evidence type="ECO:0000313" key="8">
    <source>
        <dbReference type="EMBL" id="SCV74237.1"/>
    </source>
</evidence>
<dbReference type="EMBL" id="FMSP01000020">
    <property type="protein sequence ID" value="SCV74237.1"/>
    <property type="molecule type" value="Genomic_DNA"/>
</dbReference>
<evidence type="ECO:0000259" key="7">
    <source>
        <dbReference type="Pfam" id="PF12265"/>
    </source>
</evidence>
<feature type="repeat" description="WD" evidence="6">
    <location>
        <begin position="170"/>
        <end position="207"/>
    </location>
</feature>
<dbReference type="PANTHER" id="PTHR22850">
    <property type="entry name" value="WD40 REPEAT FAMILY"/>
    <property type="match status" value="1"/>
</dbReference>
<feature type="repeat" description="WD" evidence="6">
    <location>
        <begin position="269"/>
        <end position="305"/>
    </location>
</feature>
<dbReference type="STRING" id="269621.A0A238FLV8"/>
<dbReference type="InterPro" id="IPR050459">
    <property type="entry name" value="WD_repeat_RBAP46/RBAP48/MSI1"/>
</dbReference>
<reference evidence="9" key="1">
    <citation type="submission" date="2016-09" db="EMBL/GenBank/DDBJ databases">
        <authorList>
            <person name="Jeantristanb JTB J.-T."/>
            <person name="Ricardo R."/>
        </authorList>
    </citation>
    <scope>NUCLEOTIDE SEQUENCE [LARGE SCALE GENOMIC DNA]</scope>
</reference>
<dbReference type="Gene3D" id="2.130.10.10">
    <property type="entry name" value="YVTN repeat-like/Quinoprotein amine dehydrogenase"/>
    <property type="match status" value="1"/>
</dbReference>
<accession>A0A238FLV8</accession>
<feature type="domain" description="Histone-binding protein RBBP4-like N-terminal" evidence="7">
    <location>
        <begin position="16"/>
        <end position="86"/>
    </location>
</feature>
<keyword evidence="2 6" id="KW-0853">WD repeat</keyword>
<dbReference type="Pfam" id="PF12265">
    <property type="entry name" value="CAF1C_H4-bd"/>
    <property type="match status" value="1"/>
</dbReference>
<evidence type="ECO:0000256" key="6">
    <source>
        <dbReference type="PROSITE-ProRule" id="PRU00221"/>
    </source>
</evidence>
<dbReference type="CDD" id="cd00200">
    <property type="entry name" value="WD40"/>
    <property type="match status" value="1"/>
</dbReference>
<dbReference type="InterPro" id="IPR015943">
    <property type="entry name" value="WD40/YVTN_repeat-like_dom_sf"/>
</dbReference>
<organism evidence="8 9">
    <name type="scientific">Microbotryum intermedium</name>
    <dbReference type="NCBI Taxonomy" id="269621"/>
    <lineage>
        <taxon>Eukaryota</taxon>
        <taxon>Fungi</taxon>
        <taxon>Dikarya</taxon>
        <taxon>Basidiomycota</taxon>
        <taxon>Pucciniomycotina</taxon>
        <taxon>Microbotryomycetes</taxon>
        <taxon>Microbotryales</taxon>
        <taxon>Microbotryaceae</taxon>
        <taxon>Microbotryum</taxon>
    </lineage>
</organism>
<feature type="repeat" description="WD" evidence="6">
    <location>
        <begin position="222"/>
        <end position="257"/>
    </location>
</feature>
<name>A0A238FLV8_9BASI</name>
<protein>
    <submittedName>
        <fullName evidence="8">BQ2448_6669 protein</fullName>
    </submittedName>
</protein>
<dbReference type="PRINTS" id="PR00320">
    <property type="entry name" value="GPROTEINBRPT"/>
</dbReference>
<dbReference type="OrthoDB" id="427795at2759"/>
<dbReference type="InterPro" id="IPR036322">
    <property type="entry name" value="WD40_repeat_dom_sf"/>
</dbReference>
<comment type="subcellular location">
    <subcellularLocation>
        <location evidence="1">Nucleus</location>
    </subcellularLocation>
</comment>
<feature type="repeat" description="WD" evidence="6">
    <location>
        <begin position="370"/>
        <end position="402"/>
    </location>
</feature>
<dbReference type="InterPro" id="IPR019775">
    <property type="entry name" value="WD40_repeat_CS"/>
</dbReference>
<dbReference type="AlphaFoldDB" id="A0A238FLV8"/>
<proteinExistence type="predicted"/>
<dbReference type="Pfam" id="PF00400">
    <property type="entry name" value="WD40"/>
    <property type="match status" value="5"/>
</dbReference>
<keyword evidence="4" id="KW-0156">Chromatin regulator</keyword>
<evidence type="ECO:0000256" key="5">
    <source>
        <dbReference type="ARBA" id="ARBA00023242"/>
    </source>
</evidence>
<evidence type="ECO:0000256" key="3">
    <source>
        <dbReference type="ARBA" id="ARBA00022737"/>
    </source>
</evidence>
<dbReference type="InterPro" id="IPR001680">
    <property type="entry name" value="WD40_rpt"/>
</dbReference>
<dbReference type="GO" id="GO:0005634">
    <property type="term" value="C:nucleus"/>
    <property type="evidence" value="ECO:0007669"/>
    <property type="project" value="UniProtKB-SubCell"/>
</dbReference>